<dbReference type="Gene3D" id="3.30.160.20">
    <property type="match status" value="1"/>
</dbReference>
<dbReference type="AlphaFoldDB" id="A0A9W8CS13"/>
<protein>
    <recommendedName>
        <fullName evidence="2">Prokaryotic-type class I peptide chain release factors domain-containing protein</fullName>
    </recommendedName>
</protein>
<dbReference type="GO" id="GO:0005762">
    <property type="term" value="C:mitochondrial large ribosomal subunit"/>
    <property type="evidence" value="ECO:0007669"/>
    <property type="project" value="TreeGrafter"/>
</dbReference>
<proteinExistence type="predicted"/>
<name>A0A9W8CS13_9FUNG</name>
<dbReference type="InterPro" id="IPR052104">
    <property type="entry name" value="Mito_Release_Factor_mL62"/>
</dbReference>
<evidence type="ECO:0000259" key="2">
    <source>
        <dbReference type="PROSITE" id="PS00745"/>
    </source>
</evidence>
<evidence type="ECO:0000256" key="1">
    <source>
        <dbReference type="SAM" id="MobiDB-lite"/>
    </source>
</evidence>
<evidence type="ECO:0000313" key="4">
    <source>
        <dbReference type="Proteomes" id="UP001149813"/>
    </source>
</evidence>
<feature type="domain" description="Prokaryotic-type class I peptide chain release factors" evidence="2">
    <location>
        <begin position="65"/>
        <end position="81"/>
    </location>
</feature>
<dbReference type="GO" id="GO:0070126">
    <property type="term" value="P:mitochondrial translational termination"/>
    <property type="evidence" value="ECO:0007669"/>
    <property type="project" value="TreeGrafter"/>
</dbReference>
<keyword evidence="4" id="KW-1185">Reference proteome</keyword>
<comment type="caution">
    <text evidence="3">The sequence shown here is derived from an EMBL/GenBank/DDBJ whole genome shotgun (WGS) entry which is preliminary data.</text>
</comment>
<dbReference type="PROSITE" id="PS00745">
    <property type="entry name" value="RF_PROK_I"/>
    <property type="match status" value="1"/>
</dbReference>
<dbReference type="SUPFAM" id="SSF110916">
    <property type="entry name" value="Peptidyl-tRNA hydrolase domain-like"/>
    <property type="match status" value="1"/>
</dbReference>
<gene>
    <name evidence="3" type="ORF">LPJ53_002224</name>
</gene>
<organism evidence="3 4">
    <name type="scientific">Coemansia erecta</name>
    <dbReference type="NCBI Taxonomy" id="147472"/>
    <lineage>
        <taxon>Eukaryota</taxon>
        <taxon>Fungi</taxon>
        <taxon>Fungi incertae sedis</taxon>
        <taxon>Zoopagomycota</taxon>
        <taxon>Kickxellomycotina</taxon>
        <taxon>Kickxellomycetes</taxon>
        <taxon>Kickxellales</taxon>
        <taxon>Kickxellaceae</taxon>
        <taxon>Coemansia</taxon>
    </lineage>
</organism>
<sequence>MAMMATRWPLHTTNALLHGSSTLRYSSYATIDDIAAEDVEAVQRFLGKHSRDTIPYKTFEITFHRSGGAGGQNVNKVNTKVYMRFKLDEQSWLPKYVRQRMRDLDSKRINTRGEYLITSEKTRLQRHNIGDCLDRLWESISTAAELPKGPDEEQIKRIESLKKSEKARNKEHKKRQSMRKANRRKGGSDDF</sequence>
<dbReference type="OrthoDB" id="270639at2759"/>
<dbReference type="GO" id="GO:0016150">
    <property type="term" value="F:translation release factor activity, codon nonspecific"/>
    <property type="evidence" value="ECO:0007669"/>
    <property type="project" value="TreeGrafter"/>
</dbReference>
<accession>A0A9W8CS13</accession>
<dbReference type="EMBL" id="JANBOJ010000067">
    <property type="protein sequence ID" value="KAJ1723414.1"/>
    <property type="molecule type" value="Genomic_DNA"/>
</dbReference>
<reference evidence="3" key="1">
    <citation type="submission" date="2022-07" db="EMBL/GenBank/DDBJ databases">
        <title>Phylogenomic reconstructions and comparative analyses of Kickxellomycotina fungi.</title>
        <authorList>
            <person name="Reynolds N.K."/>
            <person name="Stajich J.E."/>
            <person name="Barry K."/>
            <person name="Grigoriev I.V."/>
            <person name="Crous P."/>
            <person name="Smith M.E."/>
        </authorList>
    </citation>
    <scope>NUCLEOTIDE SEQUENCE</scope>
    <source>
        <strain evidence="3">NBRC 32514</strain>
    </source>
</reference>
<dbReference type="Proteomes" id="UP001149813">
    <property type="component" value="Unassembled WGS sequence"/>
</dbReference>
<feature type="compositionally biased region" description="Basic residues" evidence="1">
    <location>
        <begin position="169"/>
        <end position="185"/>
    </location>
</feature>
<dbReference type="PANTHER" id="PTHR11075">
    <property type="entry name" value="PEPTIDE CHAIN RELEASE FACTOR"/>
    <property type="match status" value="1"/>
</dbReference>
<feature type="region of interest" description="Disordered" evidence="1">
    <location>
        <begin position="160"/>
        <end position="191"/>
    </location>
</feature>
<dbReference type="InterPro" id="IPR000352">
    <property type="entry name" value="Pep_chain_release_fac_I"/>
</dbReference>
<dbReference type="PANTHER" id="PTHR11075:SF54">
    <property type="entry name" value="LARGE RIBOSOMAL SUBUNIT PROTEIN ML62"/>
    <property type="match status" value="1"/>
</dbReference>
<dbReference type="GO" id="GO:0004045">
    <property type="term" value="F:peptidyl-tRNA hydrolase activity"/>
    <property type="evidence" value="ECO:0007669"/>
    <property type="project" value="TreeGrafter"/>
</dbReference>
<evidence type="ECO:0000313" key="3">
    <source>
        <dbReference type="EMBL" id="KAJ1723414.1"/>
    </source>
</evidence>
<dbReference type="Pfam" id="PF00472">
    <property type="entry name" value="RF-1"/>
    <property type="match status" value="1"/>
</dbReference>